<name>A0A5C5S8R8_9STRE</name>
<comment type="caution">
    <text evidence="4">The sequence shown here is derived from an EMBL/GenBank/DDBJ whole genome shotgun (WGS) entry which is preliminary data.</text>
</comment>
<reference evidence="4 5" key="1">
    <citation type="submission" date="2019-08" db="EMBL/GenBank/DDBJ databases">
        <authorList>
            <person name="Lei W."/>
        </authorList>
    </citation>
    <scope>NUCLEOTIDE SEQUENCE [LARGE SCALE GENOMIC DNA]</scope>
    <source>
        <strain evidence="4 5">CCUG 66496</strain>
    </source>
</reference>
<gene>
    <name evidence="4" type="ORF">FRX57_07350</name>
</gene>
<keyword evidence="1 3" id="KW-0812">Transmembrane</keyword>
<dbReference type="OrthoDB" id="411368at2"/>
<dbReference type="GO" id="GO:0016020">
    <property type="term" value="C:membrane"/>
    <property type="evidence" value="ECO:0007669"/>
    <property type="project" value="InterPro"/>
</dbReference>
<feature type="transmembrane region" description="Helical" evidence="3">
    <location>
        <begin position="32"/>
        <end position="48"/>
    </location>
</feature>
<evidence type="ECO:0000313" key="4">
    <source>
        <dbReference type="EMBL" id="TWS96279.1"/>
    </source>
</evidence>
<keyword evidence="5" id="KW-1185">Reference proteome</keyword>
<organism evidence="4 5">
    <name type="scientific">Streptococcus cuniculipharyngis</name>
    <dbReference type="NCBI Taxonomy" id="1562651"/>
    <lineage>
        <taxon>Bacteria</taxon>
        <taxon>Bacillati</taxon>
        <taxon>Bacillota</taxon>
        <taxon>Bacilli</taxon>
        <taxon>Lactobacillales</taxon>
        <taxon>Streptococcaceae</taxon>
        <taxon>Streptococcus</taxon>
    </lineage>
</organism>
<sequence>MKTRTNRLTVIAILTALSLVLGRFIMIPTPNGFLTLLDAGIYFTAFYFGKKEGAIVGGLAAFLLDLLAGYPQWMFISLFAHGAQGYLAAWSGRGRWLGLSLASLVMVGTYFLASWGFYGLGAALADVLGNFLQNVVGMALGFTLAKIFSKT</sequence>
<dbReference type="PANTHER" id="PTHR37815:SF3">
    <property type="entry name" value="UPF0397 PROTEIN SPR0429"/>
    <property type="match status" value="1"/>
</dbReference>
<dbReference type="Gene3D" id="1.10.1760.20">
    <property type="match status" value="1"/>
</dbReference>
<keyword evidence="3" id="KW-0472">Membrane</keyword>
<evidence type="ECO:0000313" key="5">
    <source>
        <dbReference type="Proteomes" id="UP000317430"/>
    </source>
</evidence>
<evidence type="ECO:0000256" key="2">
    <source>
        <dbReference type="ARBA" id="ARBA00022989"/>
    </source>
</evidence>
<dbReference type="Proteomes" id="UP000317430">
    <property type="component" value="Unassembled WGS sequence"/>
</dbReference>
<protein>
    <submittedName>
        <fullName evidence="4">ECF transporter S component</fullName>
    </submittedName>
</protein>
<evidence type="ECO:0000256" key="3">
    <source>
        <dbReference type="SAM" id="Phobius"/>
    </source>
</evidence>
<dbReference type="RefSeq" id="WP_146568175.1">
    <property type="nucleotide sequence ID" value="NZ_VOHL01000009.1"/>
</dbReference>
<proteinExistence type="predicted"/>
<evidence type="ECO:0000256" key="1">
    <source>
        <dbReference type="ARBA" id="ARBA00022692"/>
    </source>
</evidence>
<dbReference type="AlphaFoldDB" id="A0A5C5S8R8"/>
<accession>A0A5C5S8R8</accession>
<dbReference type="PANTHER" id="PTHR37815">
    <property type="entry name" value="UPF0397 PROTEIN BC_2624-RELATED"/>
    <property type="match status" value="1"/>
</dbReference>
<dbReference type="InterPro" id="IPR009825">
    <property type="entry name" value="ECF_substrate-spec-like"/>
</dbReference>
<feature type="transmembrane region" description="Helical" evidence="3">
    <location>
        <begin position="127"/>
        <end position="148"/>
    </location>
</feature>
<feature type="transmembrane region" description="Helical" evidence="3">
    <location>
        <begin position="96"/>
        <end position="120"/>
    </location>
</feature>
<dbReference type="EMBL" id="VOHL01000009">
    <property type="protein sequence ID" value="TWS96279.1"/>
    <property type="molecule type" value="Genomic_DNA"/>
</dbReference>
<dbReference type="Pfam" id="PF07155">
    <property type="entry name" value="ECF-ribofla_trS"/>
    <property type="match status" value="1"/>
</dbReference>
<keyword evidence="2 3" id="KW-1133">Transmembrane helix</keyword>
<feature type="transmembrane region" description="Helical" evidence="3">
    <location>
        <begin position="55"/>
        <end position="76"/>
    </location>
</feature>